<accession>A0A6N8DS82</accession>
<feature type="transmembrane region" description="Helical" evidence="8">
    <location>
        <begin position="392"/>
        <end position="411"/>
    </location>
</feature>
<organism evidence="9 10">
    <name type="scientific">Rhodoblastus acidophilus</name>
    <name type="common">Rhodopseudomonas acidophila</name>
    <dbReference type="NCBI Taxonomy" id="1074"/>
    <lineage>
        <taxon>Bacteria</taxon>
        <taxon>Pseudomonadati</taxon>
        <taxon>Pseudomonadota</taxon>
        <taxon>Alphaproteobacteria</taxon>
        <taxon>Hyphomicrobiales</taxon>
        <taxon>Rhodoblastaceae</taxon>
        <taxon>Rhodoblastus</taxon>
    </lineage>
</organism>
<dbReference type="PRINTS" id="PR00762">
    <property type="entry name" value="CLCHANNEL"/>
</dbReference>
<dbReference type="SUPFAM" id="SSF81340">
    <property type="entry name" value="Clc chloride channel"/>
    <property type="match status" value="1"/>
</dbReference>
<feature type="transmembrane region" description="Helical" evidence="8">
    <location>
        <begin position="102"/>
        <end position="122"/>
    </location>
</feature>
<feature type="transmembrane region" description="Helical" evidence="8">
    <location>
        <begin position="7"/>
        <end position="32"/>
    </location>
</feature>
<feature type="transmembrane region" description="Helical" evidence="8">
    <location>
        <begin position="188"/>
        <end position="206"/>
    </location>
</feature>
<evidence type="ECO:0000256" key="6">
    <source>
        <dbReference type="ARBA" id="ARBA00023136"/>
    </source>
</evidence>
<dbReference type="GO" id="GO:0005886">
    <property type="term" value="C:plasma membrane"/>
    <property type="evidence" value="ECO:0007669"/>
    <property type="project" value="TreeGrafter"/>
</dbReference>
<dbReference type="Proteomes" id="UP000439113">
    <property type="component" value="Unassembled WGS sequence"/>
</dbReference>
<feature type="transmembrane region" description="Helical" evidence="8">
    <location>
        <begin position="290"/>
        <end position="313"/>
    </location>
</feature>
<evidence type="ECO:0000256" key="4">
    <source>
        <dbReference type="ARBA" id="ARBA00022989"/>
    </source>
</evidence>
<protein>
    <submittedName>
        <fullName evidence="9">ClC family H(+)/Cl(-) exchange transporter</fullName>
    </submittedName>
</protein>
<dbReference type="RefSeq" id="WP_155447838.1">
    <property type="nucleotide sequence ID" value="NZ_JAOQNR010000020.1"/>
</dbReference>
<feature type="transmembrane region" description="Helical" evidence="8">
    <location>
        <begin position="52"/>
        <end position="73"/>
    </location>
</feature>
<dbReference type="InterPro" id="IPR001807">
    <property type="entry name" value="ClC"/>
</dbReference>
<keyword evidence="4 8" id="KW-1133">Transmembrane helix</keyword>
<feature type="transmembrane region" description="Helical" evidence="8">
    <location>
        <begin position="226"/>
        <end position="250"/>
    </location>
</feature>
<dbReference type="Gene3D" id="1.10.3080.10">
    <property type="entry name" value="Clc chloride channel"/>
    <property type="match status" value="1"/>
</dbReference>
<comment type="subcellular location">
    <subcellularLocation>
        <location evidence="1">Membrane</location>
        <topology evidence="1">Multi-pass membrane protein</topology>
    </subcellularLocation>
</comment>
<evidence type="ECO:0000256" key="2">
    <source>
        <dbReference type="ARBA" id="ARBA00022448"/>
    </source>
</evidence>
<evidence type="ECO:0000313" key="9">
    <source>
        <dbReference type="EMBL" id="MTV33158.1"/>
    </source>
</evidence>
<dbReference type="PANTHER" id="PTHR45711">
    <property type="entry name" value="CHLORIDE CHANNEL PROTEIN"/>
    <property type="match status" value="1"/>
</dbReference>
<evidence type="ECO:0000256" key="1">
    <source>
        <dbReference type="ARBA" id="ARBA00004141"/>
    </source>
</evidence>
<dbReference type="PANTHER" id="PTHR45711:SF10">
    <property type="entry name" value="CHLORIDE CHANNEL PROTEIN"/>
    <property type="match status" value="1"/>
</dbReference>
<dbReference type="GO" id="GO:0005247">
    <property type="term" value="F:voltage-gated chloride channel activity"/>
    <property type="evidence" value="ECO:0007669"/>
    <property type="project" value="TreeGrafter"/>
</dbReference>
<evidence type="ECO:0000256" key="8">
    <source>
        <dbReference type="SAM" id="Phobius"/>
    </source>
</evidence>
<feature type="transmembrane region" description="Helical" evidence="8">
    <location>
        <begin position="262"/>
        <end position="278"/>
    </location>
</feature>
<keyword evidence="7" id="KW-0868">Chloride</keyword>
<keyword evidence="6 8" id="KW-0472">Membrane</keyword>
<feature type="transmembrane region" description="Helical" evidence="8">
    <location>
        <begin position="325"/>
        <end position="349"/>
    </location>
</feature>
<gene>
    <name evidence="9" type="ORF">GJ654_19440</name>
</gene>
<dbReference type="Pfam" id="PF00654">
    <property type="entry name" value="Voltage_CLC"/>
    <property type="match status" value="1"/>
</dbReference>
<feature type="transmembrane region" description="Helical" evidence="8">
    <location>
        <begin position="355"/>
        <end position="380"/>
    </location>
</feature>
<proteinExistence type="predicted"/>
<evidence type="ECO:0000256" key="3">
    <source>
        <dbReference type="ARBA" id="ARBA00022692"/>
    </source>
</evidence>
<comment type="caution">
    <text evidence="9">The sequence shown here is derived from an EMBL/GenBank/DDBJ whole genome shotgun (WGS) entry which is preliminary data.</text>
</comment>
<keyword evidence="3 8" id="KW-0812">Transmembrane</keyword>
<dbReference type="OrthoDB" id="9767361at2"/>
<sequence>MEQRRGTLLSIVLASLLTGLAVGVLGSLFRAVLEFANQWRGVLIKMAHATPLQGFVATAAAVVAAVVIARWLVVRFAPIAAGSGVQHVEAVMRGEAKPAGMAVVPVKFFGGLLAIGAGLPLGREGPTVQMGSAIGTLVATRIVGDRESRPALAAAGAGAGLAVAFNAPVAGAVFVFEELTRAFTERQMLAALAAAAVAVAITRFALGDAQMFLAGAPVDQPLAELAFHFALGAAFGLLGAFYSLLTTAFLDGLERLRMIPSVVRAGAIGLVVAAAGWFEPDLIGGGEALAQSILLAPPTVDALLLILAVRLALGPLAYAAGVPGGLFAPLLAIGAAFGALAAAVAGPIWPGGAPSALICGVVGMAAMFSAVVRAPLTGIVMTLEMTGRPDCALPMLTACMAATLFASLAGARPVYDVLRERMLAQQRRTPRPSARPET</sequence>
<evidence type="ECO:0000313" key="10">
    <source>
        <dbReference type="Proteomes" id="UP000439113"/>
    </source>
</evidence>
<dbReference type="InterPro" id="IPR014743">
    <property type="entry name" value="Cl-channel_core"/>
</dbReference>
<feature type="transmembrane region" description="Helical" evidence="8">
    <location>
        <begin position="151"/>
        <end position="176"/>
    </location>
</feature>
<dbReference type="EMBL" id="WNKS01000028">
    <property type="protein sequence ID" value="MTV33158.1"/>
    <property type="molecule type" value="Genomic_DNA"/>
</dbReference>
<evidence type="ECO:0000256" key="5">
    <source>
        <dbReference type="ARBA" id="ARBA00023065"/>
    </source>
</evidence>
<keyword evidence="2" id="KW-0813">Transport</keyword>
<reference evidence="9 10" key="1">
    <citation type="submission" date="2019-11" db="EMBL/GenBank/DDBJ databases">
        <title>Whole-genome sequence of a Rhodoblastus acidophilus DSM 142.</title>
        <authorList>
            <person name="Kyndt J.A."/>
            <person name="Meyer T.E."/>
        </authorList>
    </citation>
    <scope>NUCLEOTIDE SEQUENCE [LARGE SCALE GENOMIC DNA]</scope>
    <source>
        <strain evidence="9 10">DSM 142</strain>
    </source>
</reference>
<dbReference type="AlphaFoldDB" id="A0A6N8DS82"/>
<evidence type="ECO:0000256" key="7">
    <source>
        <dbReference type="ARBA" id="ARBA00023214"/>
    </source>
</evidence>
<keyword evidence="5" id="KW-0406">Ion transport</keyword>
<name>A0A6N8DS82_RHOAC</name>